<sequence length="226" mass="23848">MSDCFKGAGIAFDLDGTLVDTAPDLVRALNAVIAEDGLAPIPVGDVRMMVGRGARVLIERAYAVQGVPLKSDAIDPHVARFIDVYREGIADLSRPFDGCIDLLDELQARGSRLSVCTNKPSELADLLIAELGLSQYFERIIGPERTPAKKPDAAHFLSAVADAGPKLAMVGDSEPDVTCARAAGVPVILMAHGYSEIPAGALGADRLLDQFSDLPGALEALWADPD</sequence>
<evidence type="ECO:0000313" key="11">
    <source>
        <dbReference type="EMBL" id="MEE2567286.1"/>
    </source>
</evidence>
<evidence type="ECO:0000256" key="2">
    <source>
        <dbReference type="ARBA" id="ARBA00001946"/>
    </source>
</evidence>
<comment type="catalytic activity">
    <reaction evidence="1 10">
        <text>2-phosphoglycolate + H2O = glycolate + phosphate</text>
        <dbReference type="Rhea" id="RHEA:14369"/>
        <dbReference type="ChEBI" id="CHEBI:15377"/>
        <dbReference type="ChEBI" id="CHEBI:29805"/>
        <dbReference type="ChEBI" id="CHEBI:43474"/>
        <dbReference type="ChEBI" id="CHEBI:58033"/>
        <dbReference type="EC" id="3.1.3.18"/>
    </reaction>
</comment>
<keyword evidence="8 10" id="KW-0460">Magnesium</keyword>
<feature type="active site" description="Nucleophile" evidence="10">
    <location>
        <position position="13"/>
    </location>
</feature>
<evidence type="ECO:0000256" key="1">
    <source>
        <dbReference type="ARBA" id="ARBA00000830"/>
    </source>
</evidence>
<dbReference type="SFLD" id="SFLDS00003">
    <property type="entry name" value="Haloacid_Dehalogenase"/>
    <property type="match status" value="1"/>
</dbReference>
<gene>
    <name evidence="11" type="ORF">V0U35_11415</name>
</gene>
<dbReference type="NCBIfam" id="TIGR01549">
    <property type="entry name" value="HAD-SF-IA-v1"/>
    <property type="match status" value="1"/>
</dbReference>
<dbReference type="Proteomes" id="UP001310692">
    <property type="component" value="Unassembled WGS sequence"/>
</dbReference>
<comment type="cofactor">
    <cofactor evidence="2 10">
        <name>Mg(2+)</name>
        <dbReference type="ChEBI" id="CHEBI:18420"/>
    </cofactor>
</comment>
<reference evidence="11 12" key="1">
    <citation type="submission" date="2024-01" db="EMBL/GenBank/DDBJ databases">
        <title>Hyphobacterium bacterium isolated from marine sediment.</title>
        <authorList>
            <person name="Zhao S."/>
        </authorList>
    </citation>
    <scope>NUCLEOTIDE SEQUENCE [LARGE SCALE GENOMIC DNA]</scope>
    <source>
        <strain evidence="11 12">Y60-23</strain>
    </source>
</reference>
<comment type="function">
    <text evidence="10">Specifically catalyzes the dephosphorylation of 2-phosphoglycolate. Is involved in the dissimilation of the intracellular 2-phosphoglycolate formed during the DNA repair of 3'-phosphoglycolate ends, a major class of DNA lesions induced by oxidative stress.</text>
</comment>
<dbReference type="GO" id="GO:0016787">
    <property type="term" value="F:hydrolase activity"/>
    <property type="evidence" value="ECO:0007669"/>
    <property type="project" value="UniProtKB-KW"/>
</dbReference>
<dbReference type="InterPro" id="IPR036412">
    <property type="entry name" value="HAD-like_sf"/>
</dbReference>
<comment type="similarity">
    <text evidence="4 10">Belongs to the HAD-like hydrolase superfamily. CbbY/CbbZ/Gph/YieH family.</text>
</comment>
<evidence type="ECO:0000256" key="8">
    <source>
        <dbReference type="ARBA" id="ARBA00022842"/>
    </source>
</evidence>
<dbReference type="InterPro" id="IPR006439">
    <property type="entry name" value="HAD-SF_hydro_IA"/>
</dbReference>
<dbReference type="PANTHER" id="PTHR43434">
    <property type="entry name" value="PHOSPHOGLYCOLATE PHOSPHATASE"/>
    <property type="match status" value="1"/>
</dbReference>
<feature type="binding site" evidence="10">
    <location>
        <position position="172"/>
    </location>
    <ligand>
        <name>Mg(2+)</name>
        <dbReference type="ChEBI" id="CHEBI:18420"/>
    </ligand>
</feature>
<dbReference type="Gene3D" id="3.40.50.1000">
    <property type="entry name" value="HAD superfamily/HAD-like"/>
    <property type="match status" value="1"/>
</dbReference>
<proteinExistence type="inferred from homology"/>
<dbReference type="InterPro" id="IPR041492">
    <property type="entry name" value="HAD_2"/>
</dbReference>
<evidence type="ECO:0000256" key="4">
    <source>
        <dbReference type="ARBA" id="ARBA00006171"/>
    </source>
</evidence>
<comment type="pathway">
    <text evidence="3 10">Organic acid metabolism; glycolate biosynthesis; glycolate from 2-phosphoglycolate: step 1/1.</text>
</comment>
<evidence type="ECO:0000256" key="3">
    <source>
        <dbReference type="ARBA" id="ARBA00004818"/>
    </source>
</evidence>
<comment type="caution">
    <text evidence="11">The sequence shown here is derived from an EMBL/GenBank/DDBJ whole genome shotgun (WGS) entry which is preliminary data.</text>
</comment>
<accession>A0ABU7M0R0</accession>
<evidence type="ECO:0000256" key="10">
    <source>
        <dbReference type="HAMAP-Rule" id="MF_00495"/>
    </source>
</evidence>
<dbReference type="SUPFAM" id="SSF56784">
    <property type="entry name" value="HAD-like"/>
    <property type="match status" value="1"/>
</dbReference>
<evidence type="ECO:0000256" key="7">
    <source>
        <dbReference type="ARBA" id="ARBA00022801"/>
    </source>
</evidence>
<evidence type="ECO:0000256" key="6">
    <source>
        <dbReference type="ARBA" id="ARBA00022723"/>
    </source>
</evidence>
<dbReference type="Pfam" id="PF13419">
    <property type="entry name" value="HAD_2"/>
    <property type="match status" value="1"/>
</dbReference>
<dbReference type="HAMAP" id="MF_00495">
    <property type="entry name" value="GPH_hydrolase_bact"/>
    <property type="match status" value="1"/>
</dbReference>
<evidence type="ECO:0000256" key="9">
    <source>
        <dbReference type="ARBA" id="ARBA00023277"/>
    </source>
</evidence>
<dbReference type="SFLD" id="SFLDG01129">
    <property type="entry name" value="C1.5:_HAD__Beta-PGM__Phosphata"/>
    <property type="match status" value="1"/>
</dbReference>
<dbReference type="EMBL" id="JAZDRO010000005">
    <property type="protein sequence ID" value="MEE2567286.1"/>
    <property type="molecule type" value="Genomic_DNA"/>
</dbReference>
<protein>
    <recommendedName>
        <fullName evidence="5 10">Phosphoglycolate phosphatase</fullName>
        <shortName evidence="10">PGP</shortName>
        <shortName evidence="10">PGPase</shortName>
        <ecNumber evidence="5 10">3.1.3.18</ecNumber>
    </recommendedName>
</protein>
<dbReference type="RefSeq" id="WP_330196847.1">
    <property type="nucleotide sequence ID" value="NZ_JAZDRO010000005.1"/>
</dbReference>
<dbReference type="PANTHER" id="PTHR43434:SF1">
    <property type="entry name" value="PHOSPHOGLYCOLATE PHOSPHATASE"/>
    <property type="match status" value="1"/>
</dbReference>
<feature type="binding site" evidence="10">
    <location>
        <position position="13"/>
    </location>
    <ligand>
        <name>Mg(2+)</name>
        <dbReference type="ChEBI" id="CHEBI:18420"/>
    </ligand>
</feature>
<keyword evidence="9 10" id="KW-0119">Carbohydrate metabolism</keyword>
<dbReference type="EC" id="3.1.3.18" evidence="5 10"/>
<feature type="binding site" evidence="10">
    <location>
        <position position="15"/>
    </location>
    <ligand>
        <name>Mg(2+)</name>
        <dbReference type="ChEBI" id="CHEBI:18420"/>
    </ligand>
</feature>
<dbReference type="InterPro" id="IPR023214">
    <property type="entry name" value="HAD_sf"/>
</dbReference>
<dbReference type="InterPro" id="IPR037512">
    <property type="entry name" value="PGPase_prok"/>
</dbReference>
<evidence type="ECO:0000313" key="12">
    <source>
        <dbReference type="Proteomes" id="UP001310692"/>
    </source>
</evidence>
<keyword evidence="6 10" id="KW-0479">Metal-binding</keyword>
<dbReference type="InterPro" id="IPR023198">
    <property type="entry name" value="PGP-like_dom2"/>
</dbReference>
<dbReference type="Gene3D" id="1.10.150.240">
    <property type="entry name" value="Putative phosphatase, domain 2"/>
    <property type="match status" value="1"/>
</dbReference>
<organism evidence="11 12">
    <name type="scientific">Hyphobacterium marinum</name>
    <dbReference type="NCBI Taxonomy" id="3116574"/>
    <lineage>
        <taxon>Bacteria</taxon>
        <taxon>Pseudomonadati</taxon>
        <taxon>Pseudomonadota</taxon>
        <taxon>Alphaproteobacteria</taxon>
        <taxon>Maricaulales</taxon>
        <taxon>Maricaulaceae</taxon>
        <taxon>Hyphobacterium</taxon>
    </lineage>
</organism>
<keyword evidence="12" id="KW-1185">Reference proteome</keyword>
<keyword evidence="7 10" id="KW-0378">Hydrolase</keyword>
<dbReference type="InterPro" id="IPR050155">
    <property type="entry name" value="HAD-like_hydrolase_sf"/>
</dbReference>
<name>A0ABU7M0R0_9PROT</name>
<evidence type="ECO:0000256" key="5">
    <source>
        <dbReference type="ARBA" id="ARBA00013078"/>
    </source>
</evidence>